<evidence type="ECO:0000256" key="5">
    <source>
        <dbReference type="PIRSR" id="PIRSR036492-1"/>
    </source>
</evidence>
<dbReference type="Proteomes" id="UP000283734">
    <property type="component" value="Unassembled WGS sequence"/>
</dbReference>
<feature type="active site" evidence="5 6">
    <location>
        <position position="226"/>
    </location>
</feature>
<organism evidence="9 10">
    <name type="scientific">Alcanivorax profundi</name>
    <dbReference type="NCBI Taxonomy" id="2338368"/>
    <lineage>
        <taxon>Bacteria</taxon>
        <taxon>Pseudomonadati</taxon>
        <taxon>Pseudomonadota</taxon>
        <taxon>Gammaproteobacteria</taxon>
        <taxon>Oceanospirillales</taxon>
        <taxon>Alcanivoracaceae</taxon>
        <taxon>Alcanivorax</taxon>
    </lineage>
</organism>
<accession>A0A418XW74</accession>
<dbReference type="OrthoDB" id="9812625at2"/>
<dbReference type="PIRSF" id="PIRSF036492">
    <property type="entry name" value="ALDH"/>
    <property type="match status" value="1"/>
</dbReference>
<evidence type="ECO:0000256" key="3">
    <source>
        <dbReference type="ARBA" id="ARBA00023027"/>
    </source>
</evidence>
<dbReference type="AlphaFoldDB" id="A0A418XW74"/>
<evidence type="ECO:0000256" key="6">
    <source>
        <dbReference type="PROSITE-ProRule" id="PRU10007"/>
    </source>
</evidence>
<dbReference type="InterPro" id="IPR029510">
    <property type="entry name" value="Ald_DH_CS_GLU"/>
</dbReference>
<evidence type="ECO:0000313" key="10">
    <source>
        <dbReference type="Proteomes" id="UP000283734"/>
    </source>
</evidence>
<keyword evidence="2 4" id="KW-0560">Oxidoreductase</keyword>
<gene>
    <name evidence="9" type="ORF">D4A39_09980</name>
</gene>
<dbReference type="Gene3D" id="3.40.309.10">
    <property type="entry name" value="Aldehyde Dehydrogenase, Chain A, domain 2"/>
    <property type="match status" value="1"/>
</dbReference>
<comment type="similarity">
    <text evidence="1 4 7">Belongs to the aldehyde dehydrogenase family.</text>
</comment>
<dbReference type="EMBL" id="QYYA01000003">
    <property type="protein sequence ID" value="RJG17066.1"/>
    <property type="molecule type" value="Genomic_DNA"/>
</dbReference>
<dbReference type="InterPro" id="IPR016161">
    <property type="entry name" value="Ald_DH/histidinol_DH"/>
</dbReference>
<dbReference type="GO" id="GO:0005737">
    <property type="term" value="C:cytoplasm"/>
    <property type="evidence" value="ECO:0007669"/>
    <property type="project" value="TreeGrafter"/>
</dbReference>
<comment type="caution">
    <text evidence="9">The sequence shown here is derived from an EMBL/GenBank/DDBJ whole genome shotgun (WGS) entry which is preliminary data.</text>
</comment>
<reference evidence="9 10" key="1">
    <citation type="submission" date="2018-09" db="EMBL/GenBank/DDBJ databases">
        <title>Alcanivorax profundi sp. nov., isolated from 1000 m-depth seawater of the Mariana Trench.</title>
        <authorList>
            <person name="Liu J."/>
        </authorList>
    </citation>
    <scope>NUCLEOTIDE SEQUENCE [LARGE SCALE GENOMIC DNA]</scope>
    <source>
        <strain evidence="9 10">MTEO17</strain>
    </source>
</reference>
<proteinExistence type="inferred from homology"/>
<dbReference type="InterPro" id="IPR015590">
    <property type="entry name" value="Aldehyde_DH_dom"/>
</dbReference>
<evidence type="ECO:0000256" key="1">
    <source>
        <dbReference type="ARBA" id="ARBA00009986"/>
    </source>
</evidence>
<dbReference type="InterPro" id="IPR012394">
    <property type="entry name" value="Aldehyde_DH_NAD(P)"/>
</dbReference>
<evidence type="ECO:0000259" key="8">
    <source>
        <dbReference type="Pfam" id="PF00171"/>
    </source>
</evidence>
<dbReference type="PROSITE" id="PS00687">
    <property type="entry name" value="ALDEHYDE_DEHYDR_GLU"/>
    <property type="match status" value="1"/>
</dbReference>
<protein>
    <recommendedName>
        <fullName evidence="4">Aldehyde dehydrogenase</fullName>
    </recommendedName>
</protein>
<dbReference type="CDD" id="cd07133">
    <property type="entry name" value="ALDH_CALDH_CalB"/>
    <property type="match status" value="1"/>
</dbReference>
<evidence type="ECO:0000256" key="2">
    <source>
        <dbReference type="ARBA" id="ARBA00023002"/>
    </source>
</evidence>
<dbReference type="GO" id="GO:0006081">
    <property type="term" value="P:aldehyde metabolic process"/>
    <property type="evidence" value="ECO:0007669"/>
    <property type="project" value="InterPro"/>
</dbReference>
<dbReference type="GO" id="GO:0004029">
    <property type="term" value="F:aldehyde dehydrogenase (NAD+) activity"/>
    <property type="evidence" value="ECO:0007669"/>
    <property type="project" value="TreeGrafter"/>
</dbReference>
<name>A0A418XW74_9GAMM</name>
<keyword evidence="3" id="KW-0520">NAD</keyword>
<keyword evidence="10" id="KW-1185">Reference proteome</keyword>
<feature type="active site" evidence="5">
    <location>
        <position position="260"/>
    </location>
</feature>
<evidence type="ECO:0000256" key="7">
    <source>
        <dbReference type="RuleBase" id="RU003345"/>
    </source>
</evidence>
<sequence>MTASCLDTLASASTNASELPLLLARQKQAFMDSPAPTREKRIQNLNRLHNALLEHREALSSAVSQDFSGRSTAETELAEILPLLEGIAYYRKRLKRLMKPQRRHAPLTVMPAKVEVHVQPLGVVGIVVPWNFPIFLALSPLIGALAAGNRVMLKSSEFAPATGQLLQAILAENFDADEVCMVGGDVDIATAFTRLPFDHLVFTGSTQVGRHVMRAAADNLTPVTLELGGKSPAIIHPDFPVDEAARRLAFGKSMNAGQICVSPDYVFCHEDKVSEFVRTFTGAVEQAYPTLVDNPDYTAIISERQKQRLESYLEDARTKGATLIPINPSGEDMSGTRKMPLTLVLNATTDMKVLQEEIFGPILPVVGYRDLDAALHEVRARPRPLALYYFDWDKQRGNQILQTTHSGGVCINDTLSHVTADDIPFGGIGDSGMGHYHGKEGFLTFSKTKGVVRKGRINLAAMVAPPWGNTLFKLMMSLQALRFRRIKP</sequence>
<dbReference type="PANTHER" id="PTHR43570:SF20">
    <property type="entry name" value="ALDEHYDE DEHYDROGENASE ALDX-RELATED"/>
    <property type="match status" value="1"/>
</dbReference>
<dbReference type="InterPro" id="IPR016163">
    <property type="entry name" value="Ald_DH_C"/>
</dbReference>
<dbReference type="SUPFAM" id="SSF53720">
    <property type="entry name" value="ALDH-like"/>
    <property type="match status" value="1"/>
</dbReference>
<dbReference type="Gene3D" id="3.40.605.10">
    <property type="entry name" value="Aldehyde Dehydrogenase, Chain A, domain 1"/>
    <property type="match status" value="1"/>
</dbReference>
<evidence type="ECO:0000256" key="4">
    <source>
        <dbReference type="PIRNR" id="PIRNR036492"/>
    </source>
</evidence>
<feature type="domain" description="Aldehyde dehydrogenase" evidence="8">
    <location>
        <begin position="24"/>
        <end position="450"/>
    </location>
</feature>
<dbReference type="RefSeq" id="WP_119918039.1">
    <property type="nucleotide sequence ID" value="NZ_QYYA01000003.1"/>
</dbReference>
<dbReference type="InterPro" id="IPR016162">
    <property type="entry name" value="Ald_DH_N"/>
</dbReference>
<dbReference type="PANTHER" id="PTHR43570">
    <property type="entry name" value="ALDEHYDE DEHYDROGENASE"/>
    <property type="match status" value="1"/>
</dbReference>
<evidence type="ECO:0000313" key="9">
    <source>
        <dbReference type="EMBL" id="RJG17066.1"/>
    </source>
</evidence>
<dbReference type="Pfam" id="PF00171">
    <property type="entry name" value="Aldedh"/>
    <property type="match status" value="1"/>
</dbReference>